<evidence type="ECO:0000313" key="5">
    <source>
        <dbReference type="Proteomes" id="UP000219947"/>
    </source>
</evidence>
<evidence type="ECO:0000256" key="1">
    <source>
        <dbReference type="SAM" id="Phobius"/>
    </source>
</evidence>
<keyword evidence="1" id="KW-0472">Membrane</keyword>
<protein>
    <submittedName>
        <fullName evidence="3">DUF4956 domain-containing protein</fullName>
    </submittedName>
</protein>
<evidence type="ECO:0000313" key="4">
    <source>
        <dbReference type="Proteomes" id="UP000216195"/>
    </source>
</evidence>
<reference evidence="2 4" key="1">
    <citation type="submission" date="2017-04" db="EMBL/GenBank/DDBJ databases">
        <title>Kefir bacterial isolates.</title>
        <authorList>
            <person name="Kim Y."/>
            <person name="Blasche S."/>
            <person name="Patil K.R."/>
        </authorList>
    </citation>
    <scope>NUCLEOTIDE SEQUENCE [LARGE SCALE GENOMIC DNA]</scope>
    <source>
        <strain evidence="2 4">OG2-1</strain>
    </source>
</reference>
<dbReference type="RefSeq" id="WP_048777938.1">
    <property type="nucleotide sequence ID" value="NZ_JAOVAJ010000009.1"/>
</dbReference>
<dbReference type="InterPro" id="IPR032531">
    <property type="entry name" value="DUF4956"/>
</dbReference>
<feature type="transmembrane region" description="Helical" evidence="1">
    <location>
        <begin position="55"/>
        <end position="72"/>
    </location>
</feature>
<organism evidence="3 5">
    <name type="scientific">Rothia dentocariosa</name>
    <dbReference type="NCBI Taxonomy" id="2047"/>
    <lineage>
        <taxon>Bacteria</taxon>
        <taxon>Bacillati</taxon>
        <taxon>Actinomycetota</taxon>
        <taxon>Actinomycetes</taxon>
        <taxon>Micrococcales</taxon>
        <taxon>Micrococcaceae</taxon>
        <taxon>Rothia</taxon>
    </lineage>
</organism>
<feature type="transmembrane region" description="Helical" evidence="1">
    <location>
        <begin position="81"/>
        <end position="96"/>
    </location>
</feature>
<dbReference type="AlphaFoldDB" id="A0A2A8D4W1"/>
<proteinExistence type="predicted"/>
<feature type="transmembrane region" description="Helical" evidence="1">
    <location>
        <begin position="102"/>
        <end position="123"/>
    </location>
</feature>
<evidence type="ECO:0000313" key="2">
    <source>
        <dbReference type="EMBL" id="PAK85222.1"/>
    </source>
</evidence>
<dbReference type="EMBL" id="PDEV01000004">
    <property type="protein sequence ID" value="PEN15648.1"/>
    <property type="molecule type" value="Genomic_DNA"/>
</dbReference>
<dbReference type="Proteomes" id="UP000216195">
    <property type="component" value="Unassembled WGS sequence"/>
</dbReference>
<keyword evidence="1" id="KW-0812">Transmembrane</keyword>
<dbReference type="Pfam" id="PF16316">
    <property type="entry name" value="DUF4956"/>
    <property type="match status" value="1"/>
</dbReference>
<keyword evidence="1" id="KW-1133">Transmembrane helix</keyword>
<keyword evidence="5" id="KW-1185">Reference proteome</keyword>
<feature type="transmembrane region" description="Helical" evidence="1">
    <location>
        <begin position="30"/>
        <end position="49"/>
    </location>
</feature>
<feature type="transmembrane region" description="Helical" evidence="1">
    <location>
        <begin position="6"/>
        <end position="23"/>
    </location>
</feature>
<reference evidence="3" key="2">
    <citation type="submission" date="2017-10" db="EMBL/GenBank/DDBJ databases">
        <title>Kefir isolates.</title>
        <authorList>
            <person name="Kim Y."/>
            <person name="Blasche S."/>
        </authorList>
    </citation>
    <scope>NUCLEOTIDE SEQUENCE [LARGE SCALE GENOMIC DNA]</scope>
    <source>
        <strain evidence="3">OG2-2</strain>
    </source>
</reference>
<evidence type="ECO:0000313" key="3">
    <source>
        <dbReference type="EMBL" id="PEN15648.1"/>
    </source>
</evidence>
<gene>
    <name evidence="2" type="ORF">B8W87_08215</name>
    <name evidence="3" type="ORF">CRM92_08530</name>
</gene>
<sequence>MDILMMGLADLVAIGILCTLYMIRHKTRELMISYAVINAGVFTVTVALAHAGSTAGAMGLGLFGVLSIIRLRSTSLSQREVGYYFVSLALGLISGVRLDPPYIAFILMVVLVGIIAVLDSSIFEAKNQPRTQTVTVDRAISDEGTLKAYLESRLGYEVVSAKILELDLLNDTTQVTITYKELPQLQEHLNANYEYYAS</sequence>
<dbReference type="Proteomes" id="UP000219947">
    <property type="component" value="Unassembled WGS sequence"/>
</dbReference>
<name>A0A2A8D4W1_9MICC</name>
<accession>A0A2A8D4W1</accession>
<comment type="caution">
    <text evidence="3">The sequence shown here is derived from an EMBL/GenBank/DDBJ whole genome shotgun (WGS) entry which is preliminary data.</text>
</comment>
<dbReference type="EMBL" id="NCWU01000010">
    <property type="protein sequence ID" value="PAK85222.1"/>
    <property type="molecule type" value="Genomic_DNA"/>
</dbReference>